<dbReference type="PROSITE" id="PS01081">
    <property type="entry name" value="HTH_TETR_1"/>
    <property type="match status" value="1"/>
</dbReference>
<dbReference type="GO" id="GO:0000976">
    <property type="term" value="F:transcription cis-regulatory region binding"/>
    <property type="evidence" value="ECO:0007669"/>
    <property type="project" value="TreeGrafter"/>
</dbReference>
<dbReference type="AlphaFoldDB" id="A0A419EYR7"/>
<dbReference type="PANTHER" id="PTHR30055">
    <property type="entry name" value="HTH-TYPE TRANSCRIPTIONAL REGULATOR RUTR"/>
    <property type="match status" value="1"/>
</dbReference>
<organism evidence="6 7">
    <name type="scientific">Candidatus Abyssobacteria bacterium SURF_17</name>
    <dbReference type="NCBI Taxonomy" id="2093361"/>
    <lineage>
        <taxon>Bacteria</taxon>
        <taxon>Pseudomonadati</taxon>
        <taxon>Candidatus Hydrogenedentota</taxon>
        <taxon>Candidatus Abyssobacteria</taxon>
    </lineage>
</organism>
<evidence type="ECO:0000256" key="1">
    <source>
        <dbReference type="ARBA" id="ARBA00023015"/>
    </source>
</evidence>
<dbReference type="Proteomes" id="UP000285961">
    <property type="component" value="Unassembled WGS sequence"/>
</dbReference>
<dbReference type="PRINTS" id="PR00455">
    <property type="entry name" value="HTHTETR"/>
</dbReference>
<evidence type="ECO:0000259" key="5">
    <source>
        <dbReference type="PROSITE" id="PS50977"/>
    </source>
</evidence>
<sequence>MGARQRREEERRARWEQIVDAASTVFSEKGYYGATIEDIENASRLTRGAIYYHFKGKEEIYIAVLARGLRMLRDELRRVSRGRSRSPRGLVVRLIDSYCEFSRQHKEYMRILEHFYSGYESQNGLREGLVDEVNRLILECLEEAVGALKKGVDTGAFALENPFTEAVLMWSIIGSALRKTTDNPRAAFLGIDWDTMKAALKANILARLRAGVAE</sequence>
<dbReference type="EMBL" id="QZKI01000071">
    <property type="protein sequence ID" value="RJP70293.1"/>
    <property type="molecule type" value="Genomic_DNA"/>
</dbReference>
<reference evidence="6 7" key="1">
    <citation type="journal article" date="2017" name="ISME J.">
        <title>Energy and carbon metabolisms in a deep terrestrial subsurface fluid microbial community.</title>
        <authorList>
            <person name="Momper L."/>
            <person name="Jungbluth S.P."/>
            <person name="Lee M.D."/>
            <person name="Amend J.P."/>
        </authorList>
    </citation>
    <scope>NUCLEOTIDE SEQUENCE [LARGE SCALE GENOMIC DNA]</scope>
    <source>
        <strain evidence="6">SURF_17</strain>
    </source>
</reference>
<feature type="domain" description="HTH tetR-type" evidence="5">
    <location>
        <begin position="12"/>
        <end position="72"/>
    </location>
</feature>
<evidence type="ECO:0000313" key="7">
    <source>
        <dbReference type="Proteomes" id="UP000285961"/>
    </source>
</evidence>
<evidence type="ECO:0000313" key="6">
    <source>
        <dbReference type="EMBL" id="RJP70293.1"/>
    </source>
</evidence>
<feature type="DNA-binding region" description="H-T-H motif" evidence="4">
    <location>
        <begin position="35"/>
        <end position="54"/>
    </location>
</feature>
<evidence type="ECO:0000256" key="3">
    <source>
        <dbReference type="ARBA" id="ARBA00023163"/>
    </source>
</evidence>
<protein>
    <submittedName>
        <fullName evidence="6">TetR/AcrR family transcriptional regulator</fullName>
    </submittedName>
</protein>
<gene>
    <name evidence="6" type="ORF">C4532_09355</name>
</gene>
<keyword evidence="2 4" id="KW-0238">DNA-binding</keyword>
<proteinExistence type="predicted"/>
<dbReference type="InterPro" id="IPR023772">
    <property type="entry name" value="DNA-bd_HTH_TetR-type_CS"/>
</dbReference>
<dbReference type="Gene3D" id="1.10.10.60">
    <property type="entry name" value="Homeodomain-like"/>
    <property type="match status" value="1"/>
</dbReference>
<comment type="caution">
    <text evidence="6">The sequence shown here is derived from an EMBL/GenBank/DDBJ whole genome shotgun (WGS) entry which is preliminary data.</text>
</comment>
<dbReference type="Gene3D" id="1.10.357.10">
    <property type="entry name" value="Tetracycline Repressor, domain 2"/>
    <property type="match status" value="1"/>
</dbReference>
<dbReference type="Pfam" id="PF00440">
    <property type="entry name" value="TetR_N"/>
    <property type="match status" value="1"/>
</dbReference>
<evidence type="ECO:0000256" key="4">
    <source>
        <dbReference type="PROSITE-ProRule" id="PRU00335"/>
    </source>
</evidence>
<dbReference type="InterPro" id="IPR009057">
    <property type="entry name" value="Homeodomain-like_sf"/>
</dbReference>
<dbReference type="SUPFAM" id="SSF46689">
    <property type="entry name" value="Homeodomain-like"/>
    <property type="match status" value="1"/>
</dbReference>
<keyword evidence="1" id="KW-0805">Transcription regulation</keyword>
<dbReference type="GO" id="GO:0003700">
    <property type="term" value="F:DNA-binding transcription factor activity"/>
    <property type="evidence" value="ECO:0007669"/>
    <property type="project" value="TreeGrafter"/>
</dbReference>
<dbReference type="InterPro" id="IPR001647">
    <property type="entry name" value="HTH_TetR"/>
</dbReference>
<dbReference type="PROSITE" id="PS50977">
    <property type="entry name" value="HTH_TETR_2"/>
    <property type="match status" value="1"/>
</dbReference>
<evidence type="ECO:0000256" key="2">
    <source>
        <dbReference type="ARBA" id="ARBA00023125"/>
    </source>
</evidence>
<accession>A0A419EYR7</accession>
<keyword evidence="3" id="KW-0804">Transcription</keyword>
<name>A0A419EYR7_9BACT</name>
<dbReference type="InterPro" id="IPR050109">
    <property type="entry name" value="HTH-type_TetR-like_transc_reg"/>
</dbReference>
<dbReference type="PANTHER" id="PTHR30055:SF234">
    <property type="entry name" value="HTH-TYPE TRANSCRIPTIONAL REGULATOR BETI"/>
    <property type="match status" value="1"/>
</dbReference>